<comment type="subcellular location">
    <subcellularLocation>
        <location evidence="15">Cell membrane</location>
        <topology evidence="15">Peripheral membrane protein</topology>
    </subcellularLocation>
    <subcellularLocation>
        <location evidence="2">Membrane</location>
    </subcellularLocation>
</comment>
<evidence type="ECO:0000256" key="3">
    <source>
        <dbReference type="ARBA" id="ARBA00022448"/>
    </source>
</evidence>
<dbReference type="Proteomes" id="UP000663814">
    <property type="component" value="Unassembled WGS sequence"/>
</dbReference>
<dbReference type="InterPro" id="IPR004100">
    <property type="entry name" value="ATPase_F1/V1/A1_a/bsu_N"/>
</dbReference>
<keyword evidence="10 15" id="KW-0472">Membrane</keyword>
<dbReference type="Pfam" id="PF00006">
    <property type="entry name" value="ATP-synt_ab"/>
    <property type="match status" value="1"/>
</dbReference>
<evidence type="ECO:0000259" key="16">
    <source>
        <dbReference type="Pfam" id="PF00006"/>
    </source>
</evidence>
<keyword evidence="7 15" id="KW-0067">ATP-binding</keyword>
<organism evidence="19 20">
    <name type="scientific">Rheinheimera maricola</name>
    <dbReference type="NCBI Taxonomy" id="2793282"/>
    <lineage>
        <taxon>Bacteria</taxon>
        <taxon>Pseudomonadati</taxon>
        <taxon>Pseudomonadota</taxon>
        <taxon>Gammaproteobacteria</taxon>
        <taxon>Chromatiales</taxon>
        <taxon>Chromatiaceae</taxon>
        <taxon>Rheinheimera</taxon>
    </lineage>
</organism>
<keyword evidence="3 15" id="KW-0813">Transport</keyword>
<dbReference type="InterPro" id="IPR000793">
    <property type="entry name" value="ATP_synth_asu_C"/>
</dbReference>
<evidence type="ECO:0000313" key="20">
    <source>
        <dbReference type="Proteomes" id="UP000663814"/>
    </source>
</evidence>
<evidence type="ECO:0000256" key="14">
    <source>
        <dbReference type="ARBA" id="ARBA00026013"/>
    </source>
</evidence>
<dbReference type="InterPro" id="IPR027417">
    <property type="entry name" value="P-loop_NTPase"/>
</dbReference>
<comment type="similarity">
    <text evidence="13">Belongs to the ATPase alpha/beta chains family. T3SS ATPase subfamily.</text>
</comment>
<evidence type="ECO:0000259" key="17">
    <source>
        <dbReference type="Pfam" id="PF00306"/>
    </source>
</evidence>
<proteinExistence type="inferred from homology"/>
<feature type="domain" description="ATP synthase alpha subunit C-terminal" evidence="17">
    <location>
        <begin position="378"/>
        <end position="501"/>
    </location>
</feature>
<protein>
    <recommendedName>
        <fullName evidence="15">ATP synthase subunit alpha</fullName>
        <ecNumber evidence="15">7.1.2.2</ecNumber>
    </recommendedName>
    <alternativeName>
        <fullName evidence="15">ATP synthase F1 sector subunit alpha</fullName>
    </alternativeName>
    <alternativeName>
        <fullName evidence="15">F-ATPase subunit alpha</fullName>
    </alternativeName>
</protein>
<dbReference type="NCBIfam" id="TIGR03324">
    <property type="entry name" value="alt_F1F0_F1_al"/>
    <property type="match status" value="1"/>
</dbReference>
<keyword evidence="20" id="KW-1185">Reference proteome</keyword>
<evidence type="ECO:0000259" key="18">
    <source>
        <dbReference type="Pfam" id="PF02874"/>
    </source>
</evidence>
<dbReference type="CDD" id="cd01132">
    <property type="entry name" value="F1-ATPase_alpha_CD"/>
    <property type="match status" value="1"/>
</dbReference>
<dbReference type="InterPro" id="IPR005294">
    <property type="entry name" value="ATP_synth_F1_asu"/>
</dbReference>
<evidence type="ECO:0000313" key="19">
    <source>
        <dbReference type="EMBL" id="MBZ9612460.1"/>
    </source>
</evidence>
<evidence type="ECO:0000256" key="7">
    <source>
        <dbReference type="ARBA" id="ARBA00022840"/>
    </source>
</evidence>
<comment type="subunit">
    <text evidence="14">F-type ATPases have 2 components, CF(1) - the catalytic core - and CF(0) - the membrane proton channel. CF(1) has five subunits: alpha(3), beta(3), gamma(1), delta(1), epsilon(1). CF(0) has four main subunits: a(1), b(1), b'(1) and c(9-12).</text>
</comment>
<keyword evidence="9 15" id="KW-0406">Ion transport</keyword>
<evidence type="ECO:0000256" key="15">
    <source>
        <dbReference type="HAMAP-Rule" id="MF_01346"/>
    </source>
</evidence>
<comment type="catalytic activity">
    <reaction evidence="15">
        <text>ATP + H2O + 4 H(+)(in) = ADP + phosphate + 5 H(+)(out)</text>
        <dbReference type="Rhea" id="RHEA:57720"/>
        <dbReference type="ChEBI" id="CHEBI:15377"/>
        <dbReference type="ChEBI" id="CHEBI:15378"/>
        <dbReference type="ChEBI" id="CHEBI:30616"/>
        <dbReference type="ChEBI" id="CHEBI:43474"/>
        <dbReference type="ChEBI" id="CHEBI:456216"/>
        <dbReference type="EC" id="7.1.2.2"/>
    </reaction>
</comment>
<dbReference type="InterPro" id="IPR023366">
    <property type="entry name" value="ATP_synth_asu-like_sf"/>
</dbReference>
<evidence type="ECO:0000256" key="1">
    <source>
        <dbReference type="ARBA" id="ARBA00003784"/>
    </source>
</evidence>
<evidence type="ECO:0000256" key="6">
    <source>
        <dbReference type="ARBA" id="ARBA00022781"/>
    </source>
</evidence>
<keyword evidence="5 15" id="KW-0547">Nucleotide-binding</keyword>
<dbReference type="NCBIfam" id="NF009884">
    <property type="entry name" value="PRK13343.1"/>
    <property type="match status" value="1"/>
</dbReference>
<comment type="caution">
    <text evidence="19">The sequence shown here is derived from an EMBL/GenBank/DDBJ whole genome shotgun (WGS) entry which is preliminary data.</text>
</comment>
<dbReference type="SUPFAM" id="SSF52540">
    <property type="entry name" value="P-loop containing nucleoside triphosphate hydrolases"/>
    <property type="match status" value="1"/>
</dbReference>
<gene>
    <name evidence="15" type="primary">atpA</name>
    <name evidence="19" type="ORF">I4W93_012720</name>
</gene>
<accession>A0ABS7XA73</accession>
<dbReference type="Gene3D" id="3.40.50.300">
    <property type="entry name" value="P-loop containing nucleotide triphosphate hydrolases"/>
    <property type="match status" value="1"/>
</dbReference>
<dbReference type="InterPro" id="IPR036121">
    <property type="entry name" value="ATPase_F1/V1/A1_a/bsu_N_sf"/>
</dbReference>
<feature type="domain" description="ATPase F1/V1/A1 complex alpha/beta subunit nucleotide-binding" evidence="16">
    <location>
        <begin position="156"/>
        <end position="371"/>
    </location>
</feature>
<evidence type="ECO:0000256" key="4">
    <source>
        <dbReference type="ARBA" id="ARBA00022475"/>
    </source>
</evidence>
<dbReference type="CDD" id="cd18113">
    <property type="entry name" value="ATP-synt_F1_alpha_C"/>
    <property type="match status" value="1"/>
</dbReference>
<evidence type="ECO:0000256" key="10">
    <source>
        <dbReference type="ARBA" id="ARBA00023136"/>
    </source>
</evidence>
<comment type="function">
    <text evidence="1 15">Produces ATP from ADP in the presence of a proton gradient across the membrane. The alpha chain is a regulatory subunit.</text>
</comment>
<keyword evidence="8 15" id="KW-1278">Translocase</keyword>
<dbReference type="CDD" id="cd18116">
    <property type="entry name" value="ATP-synt_F1_alpha_N"/>
    <property type="match status" value="1"/>
</dbReference>
<dbReference type="Gene3D" id="1.20.150.20">
    <property type="entry name" value="ATP synthase alpha/beta chain, C-terminal domain"/>
    <property type="match status" value="1"/>
</dbReference>
<dbReference type="InterPro" id="IPR038376">
    <property type="entry name" value="ATP_synth_asu_C_sf"/>
</dbReference>
<dbReference type="HAMAP" id="MF_01346">
    <property type="entry name" value="ATP_synth_alpha_bact"/>
    <property type="match status" value="1"/>
</dbReference>
<dbReference type="PANTHER" id="PTHR48082:SF2">
    <property type="entry name" value="ATP SYNTHASE SUBUNIT ALPHA, MITOCHONDRIAL"/>
    <property type="match status" value="1"/>
</dbReference>
<dbReference type="SUPFAM" id="SSF47917">
    <property type="entry name" value="C-terminal domain of alpha and beta subunits of F1 ATP synthase"/>
    <property type="match status" value="1"/>
</dbReference>
<dbReference type="PROSITE" id="PS00152">
    <property type="entry name" value="ATPASE_ALPHA_BETA"/>
    <property type="match status" value="1"/>
</dbReference>
<dbReference type="RefSeq" id="WP_205311414.1">
    <property type="nucleotide sequence ID" value="NZ_JAERPS020000004.1"/>
</dbReference>
<dbReference type="EMBL" id="JAERPS020000004">
    <property type="protein sequence ID" value="MBZ9612460.1"/>
    <property type="molecule type" value="Genomic_DNA"/>
</dbReference>
<evidence type="ECO:0000256" key="2">
    <source>
        <dbReference type="ARBA" id="ARBA00004370"/>
    </source>
</evidence>
<dbReference type="InterPro" id="IPR020003">
    <property type="entry name" value="ATPase_a/bsu_AS"/>
</dbReference>
<dbReference type="NCBIfam" id="TIGR00962">
    <property type="entry name" value="atpA"/>
    <property type="match status" value="1"/>
</dbReference>
<dbReference type="SUPFAM" id="SSF50615">
    <property type="entry name" value="N-terminal domain of alpha and beta subunits of F1 ATP synthase"/>
    <property type="match status" value="1"/>
</dbReference>
<feature type="binding site" evidence="15">
    <location>
        <begin position="176"/>
        <end position="183"/>
    </location>
    <ligand>
        <name>ATP</name>
        <dbReference type="ChEBI" id="CHEBI:30616"/>
    </ligand>
</feature>
<evidence type="ECO:0000256" key="12">
    <source>
        <dbReference type="ARBA" id="ARBA00023310"/>
    </source>
</evidence>
<keyword evidence="4 15" id="KW-1003">Cell membrane</keyword>
<evidence type="ECO:0000256" key="13">
    <source>
        <dbReference type="ARBA" id="ARBA00024342"/>
    </source>
</evidence>
<feature type="domain" description="ATPase F1/V1/A1 complex alpha/beta subunit N-terminal" evidence="18">
    <location>
        <begin position="34"/>
        <end position="99"/>
    </location>
</feature>
<keyword evidence="12 15" id="KW-0066">ATP synthesis</keyword>
<evidence type="ECO:0000256" key="11">
    <source>
        <dbReference type="ARBA" id="ARBA00023196"/>
    </source>
</evidence>
<evidence type="ECO:0000256" key="9">
    <source>
        <dbReference type="ARBA" id="ARBA00023065"/>
    </source>
</evidence>
<dbReference type="Gene3D" id="2.40.30.20">
    <property type="match status" value="1"/>
</dbReference>
<reference evidence="19 20" key="1">
    <citation type="submission" date="2021-08" db="EMBL/GenBank/DDBJ databases">
        <title>Rheinheimera aquimaris sp. nov., isolated from seawater of the East Sea in Korea.</title>
        <authorList>
            <person name="Kim K.H."/>
            <person name="Wenting R."/>
            <person name="Kim K.R."/>
            <person name="Jeon C.O."/>
        </authorList>
    </citation>
    <scope>NUCLEOTIDE SEQUENCE [LARGE SCALE GENOMIC DNA]</scope>
    <source>
        <strain evidence="19 20">MA-13</strain>
    </source>
</reference>
<sequence>MKAGTNLLQRLYNDTFAGLQQARQSFTPQLQLHEVGHIISIATGIAKVSGLPGVGFEEMLRFPGDIYGIAFNIDEAEIGVVLLGDYWHLQAGDKVERRGHLVDVPAGDGLIGRVINPLGQPLDGKGRLVSTQRLPVERPSPAIMARAPVSVPLQTGIKVIDALIPVGRGQRELILGDRQTGKTAIALDTILNQREQNVLCVYCAIGQRASGVAKVIARLEEQGALNYTVVVVTEGNDPPGLAYVAPYAATSIAEYFMQQGRDVLIVYDDLTHHARAYRELSLLLRRPPGREAFPGDIFYLHSRLLERATHLNAELGGGSLTALPIIETEAEDISAYIPTNLISITDGQIYLSPTLFELGVLPAVDVGKSVSRVGGKAQRAAYRAVAANLKLAYAQFEELESFARFGARLDDSTLKTIEHGRRIRACLMQAEFSPVPMQEQVTVLLALSEKLFDEIPLADMPAAELAVRHAGAALSDKQVATLESADKLTDADRAALLQLARDALAPYIAIADSSEAAGE</sequence>
<feature type="site" description="Required for activity" evidence="15">
    <location>
        <position position="369"/>
    </location>
</feature>
<keyword evidence="11 15" id="KW-0139">CF(1)</keyword>
<dbReference type="Pfam" id="PF00306">
    <property type="entry name" value="ATP-synt_ab_C"/>
    <property type="match status" value="1"/>
</dbReference>
<dbReference type="InterPro" id="IPR033732">
    <property type="entry name" value="ATP_synth_F1_a_nt-bd_dom"/>
</dbReference>
<evidence type="ECO:0000256" key="5">
    <source>
        <dbReference type="ARBA" id="ARBA00022741"/>
    </source>
</evidence>
<evidence type="ECO:0000256" key="8">
    <source>
        <dbReference type="ARBA" id="ARBA00022967"/>
    </source>
</evidence>
<dbReference type="EC" id="7.1.2.2" evidence="15"/>
<name>A0ABS7XA73_9GAMM</name>
<keyword evidence="6 15" id="KW-0375">Hydrogen ion transport</keyword>
<dbReference type="InterPro" id="IPR000194">
    <property type="entry name" value="ATPase_F1/V1/A1_a/bsu_nucl-bd"/>
</dbReference>
<dbReference type="InterPro" id="IPR017710">
    <property type="entry name" value="Alt_ATP_synth_F1_asu"/>
</dbReference>
<dbReference type="Pfam" id="PF02874">
    <property type="entry name" value="ATP-synt_ab_N"/>
    <property type="match status" value="1"/>
</dbReference>
<dbReference type="PANTHER" id="PTHR48082">
    <property type="entry name" value="ATP SYNTHASE SUBUNIT ALPHA, MITOCHONDRIAL"/>
    <property type="match status" value="1"/>
</dbReference>